<evidence type="ECO:0000259" key="1">
    <source>
        <dbReference type="SMART" id="SM00829"/>
    </source>
</evidence>
<dbReference type="InterPro" id="IPR011032">
    <property type="entry name" value="GroES-like_sf"/>
</dbReference>
<keyword evidence="3" id="KW-1185">Reference proteome</keyword>
<dbReference type="SMART" id="SM00829">
    <property type="entry name" value="PKS_ER"/>
    <property type="match status" value="1"/>
</dbReference>
<dbReference type="InterPro" id="IPR036291">
    <property type="entry name" value="NAD(P)-bd_dom_sf"/>
</dbReference>
<dbReference type="PANTHER" id="PTHR11695">
    <property type="entry name" value="ALCOHOL DEHYDROGENASE RELATED"/>
    <property type="match status" value="1"/>
</dbReference>
<sequence>MRAIVQDRYGAPDKVLHLREVDIPTPAPDEVLVRVRAASVNPDVWHAVTGYPRLMRLMGAGLRRQKQAIPGLDMAGEVTAVGQAVTDFRPGDAVFGETHDRIQWVNGGAYAEYVCVPQQVLALKPEGITFEQAASVPTAGIIALVNLRKNLWTEPGQRIVINGAAGGVGSIAIQMAKANGAFVIGVDHSSKLDYMRSLGTDKVIDYTQDNVIELEKDIDLIIDVASTLPLSDCKRILKPDGAIIIIGHDHYGAKGHRTLGGIPYFLGLMLWARFDRHLPWPSFEVIEKRDAMVILRGMLEAGTLTPVVARTFPLSEVPQAIEYLQAGQSAGRIVIVP</sequence>
<comment type="caution">
    <text evidence="2">The sequence shown here is derived from an EMBL/GenBank/DDBJ whole genome shotgun (WGS) entry which is preliminary data.</text>
</comment>
<dbReference type="GO" id="GO:0016491">
    <property type="term" value="F:oxidoreductase activity"/>
    <property type="evidence" value="ECO:0007669"/>
    <property type="project" value="InterPro"/>
</dbReference>
<dbReference type="InterPro" id="IPR020843">
    <property type="entry name" value="ER"/>
</dbReference>
<organism evidence="2 3">
    <name type="scientific">Natronospira elongata</name>
    <dbReference type="NCBI Taxonomy" id="3110268"/>
    <lineage>
        <taxon>Bacteria</taxon>
        <taxon>Pseudomonadati</taxon>
        <taxon>Pseudomonadota</taxon>
        <taxon>Gammaproteobacteria</taxon>
        <taxon>Natronospirales</taxon>
        <taxon>Natronospiraceae</taxon>
        <taxon>Natronospira</taxon>
    </lineage>
</organism>
<evidence type="ECO:0000313" key="2">
    <source>
        <dbReference type="EMBL" id="MEA5446683.1"/>
    </source>
</evidence>
<feature type="domain" description="Enoyl reductase (ER)" evidence="1">
    <location>
        <begin position="10"/>
        <end position="335"/>
    </location>
</feature>
<dbReference type="CDD" id="cd08267">
    <property type="entry name" value="MDR1"/>
    <property type="match status" value="1"/>
</dbReference>
<proteinExistence type="predicted"/>
<protein>
    <submittedName>
        <fullName evidence="2">NAD(P)-dependent alcohol dehydrogenase</fullName>
    </submittedName>
</protein>
<accession>A0AAP6ML10</accession>
<dbReference type="Gene3D" id="3.40.50.720">
    <property type="entry name" value="NAD(P)-binding Rossmann-like Domain"/>
    <property type="match status" value="1"/>
</dbReference>
<evidence type="ECO:0000313" key="3">
    <source>
        <dbReference type="Proteomes" id="UP001302316"/>
    </source>
</evidence>
<dbReference type="EMBL" id="JAYGII010000047">
    <property type="protein sequence ID" value="MEA5446683.1"/>
    <property type="molecule type" value="Genomic_DNA"/>
</dbReference>
<dbReference type="SUPFAM" id="SSF50129">
    <property type="entry name" value="GroES-like"/>
    <property type="match status" value="1"/>
</dbReference>
<name>A0AAP6ML10_9GAMM</name>
<dbReference type="InterPro" id="IPR050700">
    <property type="entry name" value="YIM1/Zinc_Alcohol_DH_Fams"/>
</dbReference>
<dbReference type="InterPro" id="IPR013154">
    <property type="entry name" value="ADH-like_N"/>
</dbReference>
<dbReference type="Pfam" id="PF13602">
    <property type="entry name" value="ADH_zinc_N_2"/>
    <property type="match status" value="1"/>
</dbReference>
<gene>
    <name evidence="2" type="ORF">VCB98_12725</name>
</gene>
<dbReference type="AlphaFoldDB" id="A0AAP6ML10"/>
<dbReference type="Pfam" id="PF08240">
    <property type="entry name" value="ADH_N"/>
    <property type="match status" value="1"/>
</dbReference>
<reference evidence="2 3" key="1">
    <citation type="submission" date="2023-12" db="EMBL/GenBank/DDBJ databases">
        <title>Whole-genome sequencing of halo(alkali)philic microorganisms from hypersaline lakes.</title>
        <authorList>
            <person name="Sorokin D.Y."/>
            <person name="Merkel A.Y."/>
            <person name="Messina E."/>
            <person name="Yakimov M."/>
        </authorList>
    </citation>
    <scope>NUCLEOTIDE SEQUENCE [LARGE SCALE GENOMIC DNA]</scope>
    <source>
        <strain evidence="2 3">AB-CW1</strain>
    </source>
</reference>
<dbReference type="Gene3D" id="3.90.180.10">
    <property type="entry name" value="Medium-chain alcohol dehydrogenases, catalytic domain"/>
    <property type="match status" value="1"/>
</dbReference>
<dbReference type="RefSeq" id="WP_346053129.1">
    <property type="nucleotide sequence ID" value="NZ_JAYGII010000047.1"/>
</dbReference>
<dbReference type="SUPFAM" id="SSF51735">
    <property type="entry name" value="NAD(P)-binding Rossmann-fold domains"/>
    <property type="match status" value="1"/>
</dbReference>
<dbReference type="Proteomes" id="UP001302316">
    <property type="component" value="Unassembled WGS sequence"/>
</dbReference>
<dbReference type="PANTHER" id="PTHR11695:SF294">
    <property type="entry name" value="RETICULON-4-INTERACTING PROTEIN 1, MITOCHONDRIAL"/>
    <property type="match status" value="1"/>
</dbReference>